<dbReference type="EMBL" id="DSVQ01000019">
    <property type="protein sequence ID" value="HGT41253.1"/>
    <property type="molecule type" value="Genomic_DNA"/>
</dbReference>
<dbReference type="Pfam" id="PF01261">
    <property type="entry name" value="AP_endonuc_2"/>
    <property type="match status" value="1"/>
</dbReference>
<keyword evidence="1 3" id="KW-0413">Isomerase</keyword>
<feature type="domain" description="Xylose isomerase-like TIM barrel" evidence="2">
    <location>
        <begin position="30"/>
        <end position="263"/>
    </location>
</feature>
<gene>
    <name evidence="3" type="ORF">ENS64_18550</name>
</gene>
<protein>
    <submittedName>
        <fullName evidence="3">Sugar phosphate isomerase/epimerase</fullName>
    </submittedName>
</protein>
<evidence type="ECO:0000256" key="1">
    <source>
        <dbReference type="ARBA" id="ARBA00023235"/>
    </source>
</evidence>
<comment type="caution">
    <text evidence="3">The sequence shown here is derived from an EMBL/GenBank/DDBJ whole genome shotgun (WGS) entry which is preliminary data.</text>
</comment>
<dbReference type="GO" id="GO:0016853">
    <property type="term" value="F:isomerase activity"/>
    <property type="evidence" value="ECO:0007669"/>
    <property type="project" value="UniProtKB-KW"/>
</dbReference>
<dbReference type="InterPro" id="IPR036237">
    <property type="entry name" value="Xyl_isomerase-like_sf"/>
</dbReference>
<evidence type="ECO:0000259" key="2">
    <source>
        <dbReference type="Pfam" id="PF01261"/>
    </source>
</evidence>
<proteinExistence type="predicted"/>
<dbReference type="PANTHER" id="PTHR43489">
    <property type="entry name" value="ISOMERASE"/>
    <property type="match status" value="1"/>
</dbReference>
<reference evidence="3" key="1">
    <citation type="journal article" date="2020" name="mSystems">
        <title>Genome- and Community-Level Interaction Insights into Carbon Utilization and Element Cycling Functions of Hydrothermarchaeota in Hydrothermal Sediment.</title>
        <authorList>
            <person name="Zhou Z."/>
            <person name="Liu Y."/>
            <person name="Xu W."/>
            <person name="Pan J."/>
            <person name="Luo Z.H."/>
            <person name="Li M."/>
        </authorList>
    </citation>
    <scope>NUCLEOTIDE SEQUENCE [LARGE SCALE GENOMIC DNA]</scope>
    <source>
        <strain evidence="3">SpSt-508</strain>
    </source>
</reference>
<dbReference type="Gene3D" id="3.20.20.150">
    <property type="entry name" value="Divalent-metal-dependent TIM barrel enzymes"/>
    <property type="match status" value="1"/>
</dbReference>
<dbReference type="SUPFAM" id="SSF51658">
    <property type="entry name" value="Xylose isomerase-like"/>
    <property type="match status" value="1"/>
</dbReference>
<dbReference type="PANTHER" id="PTHR43489:SF7">
    <property type="entry name" value="3-DEHYDRO-D-GULOSIDE 4-EPIMERASE-RELATED"/>
    <property type="match status" value="1"/>
</dbReference>
<accession>A0A7C4LNG9</accession>
<sequence length="278" mass="29980">MMLAAVTISLVAASRGGPFIYWDDLTAGCRQAAELGFDAVEVFAPGPEAAPNLVAVLREYGLKLAAVGTGAGWVMQRLSLTSPDESFRRRAADFIHTLIDWGGPLGAPAIIGSMQGRHGDGVTPEQARDWLRWSLDELGEAARRYQVPLLYEPLNRYETNLVNTQAAGVELLHSLQTDNVRLLADLFHMNIEEADIAAGLHAGGRHIGHVHFVDSNRRPVGCGHLNFGPIMSALREIGFGGYLSAEALPWPDSATAAAQTLRAFRYWTGTTPAAADIP</sequence>
<dbReference type="AlphaFoldDB" id="A0A7C4LNG9"/>
<name>A0A7C4LNG9_9PLAN</name>
<evidence type="ECO:0000313" key="3">
    <source>
        <dbReference type="EMBL" id="HGT41253.1"/>
    </source>
</evidence>
<dbReference type="InterPro" id="IPR050417">
    <property type="entry name" value="Sugar_Epim/Isomerase"/>
</dbReference>
<dbReference type="InterPro" id="IPR013022">
    <property type="entry name" value="Xyl_isomerase-like_TIM-brl"/>
</dbReference>
<organism evidence="3">
    <name type="scientific">Schlesneria paludicola</name>
    <dbReference type="NCBI Taxonomy" id="360056"/>
    <lineage>
        <taxon>Bacteria</taxon>
        <taxon>Pseudomonadati</taxon>
        <taxon>Planctomycetota</taxon>
        <taxon>Planctomycetia</taxon>
        <taxon>Planctomycetales</taxon>
        <taxon>Planctomycetaceae</taxon>
        <taxon>Schlesneria</taxon>
    </lineage>
</organism>